<evidence type="ECO:0000313" key="2">
    <source>
        <dbReference type="Proteomes" id="UP000000365"/>
    </source>
</evidence>
<dbReference type="EMBL" id="CP000559">
    <property type="protein sequence ID" value="ABN07859.1"/>
    <property type="molecule type" value="Genomic_DNA"/>
</dbReference>
<evidence type="ECO:0000313" key="1">
    <source>
        <dbReference type="EMBL" id="ABN07859.1"/>
    </source>
</evidence>
<dbReference type="HOGENOM" id="CLU_180508_0_0_2"/>
<dbReference type="KEGG" id="mla:Mlab_1698"/>
<name>A2SU53_METLZ</name>
<gene>
    <name evidence="1" type="ordered locus">Mlab_1698</name>
</gene>
<protein>
    <submittedName>
        <fullName evidence="1">Uncharacterized protein</fullName>
    </submittedName>
</protein>
<accession>A2SU53</accession>
<dbReference type="Proteomes" id="UP000000365">
    <property type="component" value="Chromosome"/>
</dbReference>
<dbReference type="STRING" id="410358.Mlab_1698"/>
<dbReference type="AlphaFoldDB" id="A2SU53"/>
<keyword evidence="2" id="KW-1185">Reference proteome</keyword>
<proteinExistence type="predicted"/>
<organism evidence="1 2">
    <name type="scientific">Methanocorpusculum labreanum (strain ATCC 43576 / DSM 4855 / Z)</name>
    <dbReference type="NCBI Taxonomy" id="410358"/>
    <lineage>
        <taxon>Archaea</taxon>
        <taxon>Methanobacteriati</taxon>
        <taxon>Methanobacteriota</taxon>
        <taxon>Stenosarchaea group</taxon>
        <taxon>Methanomicrobia</taxon>
        <taxon>Methanomicrobiales</taxon>
        <taxon>Methanocorpusculaceae</taxon>
        <taxon>Methanocorpusculum</taxon>
    </lineage>
</organism>
<reference evidence="1 2" key="1">
    <citation type="journal article" date="2009" name="Stand. Genomic Sci.">
        <title>Complete genome sequence of Methanocorpusculum labreanum type strain Z.</title>
        <authorList>
            <person name="Anderson I.J."/>
            <person name="Sieprawska-Lupa M."/>
            <person name="Goltsman E."/>
            <person name="Lapidus A."/>
            <person name="Copeland A."/>
            <person name="Glavina Del Rio T."/>
            <person name="Tice H."/>
            <person name="Dalin E."/>
            <person name="Barry K."/>
            <person name="Pitluck S."/>
            <person name="Hauser L."/>
            <person name="Land M."/>
            <person name="Lucas S."/>
            <person name="Richardson P."/>
            <person name="Whitman W.B."/>
            <person name="Kyrpides N.C."/>
        </authorList>
    </citation>
    <scope>NUCLEOTIDE SEQUENCE [LARGE SCALE GENOMIC DNA]</scope>
    <source>
        <strain evidence="2">ATCC 43576 / DSM 4855 / Z</strain>
    </source>
</reference>
<sequence length="100" mass="11399">MRSDALLRLIACAESHPLLKNAIGKTRVRVFLLLHYFSLTKKEKLTKRKTGTPVFPIAFFQPACDSCGGDKPEQSTQAQEKCDSWEFAEIRGLFFLCFRT</sequence>